<evidence type="ECO:0000313" key="2">
    <source>
        <dbReference type="Proteomes" id="UP000175893"/>
    </source>
</evidence>
<keyword evidence="2" id="KW-1185">Reference proteome</keyword>
<name>A0ABM6EG56_9GAMM</name>
<proteinExistence type="predicted"/>
<dbReference type="EMBL" id="CP016043">
    <property type="protein sequence ID" value="AOV95947.1"/>
    <property type="molecule type" value="Genomic_DNA"/>
</dbReference>
<organism evidence="1 2">
    <name type="scientific">Edwardsiella hoshinae</name>
    <dbReference type="NCBI Taxonomy" id="93378"/>
    <lineage>
        <taxon>Bacteria</taxon>
        <taxon>Pseudomonadati</taxon>
        <taxon>Pseudomonadota</taxon>
        <taxon>Gammaproteobacteria</taxon>
        <taxon>Enterobacterales</taxon>
        <taxon>Hafniaceae</taxon>
        <taxon>Edwardsiella</taxon>
    </lineage>
</organism>
<gene>
    <name evidence="1" type="ORF">A9798_02580</name>
</gene>
<reference evidence="1 2" key="1">
    <citation type="submission" date="2016-06" db="EMBL/GenBank/DDBJ databases">
        <title>Complete genome sequence of Edwardsiella hoshinae ATCC 35051.</title>
        <authorList>
            <person name="Reichley S.R."/>
            <person name="Waldbieser G.C."/>
            <person name="Lawrence M.L."/>
            <person name="Griffin M.J."/>
        </authorList>
    </citation>
    <scope>NUCLEOTIDE SEQUENCE [LARGE SCALE GENOMIC DNA]</scope>
    <source>
        <strain evidence="1 2">ATCC 35051</strain>
    </source>
</reference>
<protein>
    <submittedName>
        <fullName evidence="1">Uncharacterized protein</fullName>
    </submittedName>
</protein>
<accession>A0ABM6EG56</accession>
<evidence type="ECO:0000313" key="1">
    <source>
        <dbReference type="EMBL" id="AOV95947.1"/>
    </source>
</evidence>
<sequence length="86" mass="9408">MSYGQLVAYWNQYADAKNLTPEQKQAGLDKLAKGELLERFNISKVIVDGYKEVTWSNTQVSAGEHLALASGDDTHLRGARSPAAGR</sequence>
<dbReference type="Proteomes" id="UP000175893">
    <property type="component" value="Chromosome"/>
</dbReference>